<dbReference type="AlphaFoldDB" id="A0AAN8X9E5"/>
<feature type="region of interest" description="Disordered" evidence="1">
    <location>
        <begin position="1"/>
        <end position="81"/>
    </location>
</feature>
<accession>A0AAN8X9E5</accession>
<dbReference type="Proteomes" id="UP001381693">
    <property type="component" value="Unassembled WGS sequence"/>
</dbReference>
<comment type="caution">
    <text evidence="2">The sequence shown here is derived from an EMBL/GenBank/DDBJ whole genome shotgun (WGS) entry which is preliminary data.</text>
</comment>
<dbReference type="EMBL" id="JAXCGZ010005999">
    <property type="protein sequence ID" value="KAK7080295.1"/>
    <property type="molecule type" value="Genomic_DNA"/>
</dbReference>
<protein>
    <submittedName>
        <fullName evidence="2">Uncharacterized protein</fullName>
    </submittedName>
</protein>
<feature type="compositionally biased region" description="Polar residues" evidence="1">
    <location>
        <begin position="35"/>
        <end position="57"/>
    </location>
</feature>
<sequence>MAVHSSTDYTKDGWAAKTECSTSSPQGHGPDLTTAPGSGQSQARMQNEVPNDETTALNLPKNYKAPAPQKYRSQAPYRPQN</sequence>
<feature type="non-terminal residue" evidence="2">
    <location>
        <position position="81"/>
    </location>
</feature>
<evidence type="ECO:0000313" key="2">
    <source>
        <dbReference type="EMBL" id="KAK7080295.1"/>
    </source>
</evidence>
<gene>
    <name evidence="2" type="ORF">SK128_024221</name>
</gene>
<evidence type="ECO:0000256" key="1">
    <source>
        <dbReference type="SAM" id="MobiDB-lite"/>
    </source>
</evidence>
<proteinExistence type="predicted"/>
<evidence type="ECO:0000313" key="3">
    <source>
        <dbReference type="Proteomes" id="UP001381693"/>
    </source>
</evidence>
<organism evidence="2 3">
    <name type="scientific">Halocaridina rubra</name>
    <name type="common">Hawaiian red shrimp</name>
    <dbReference type="NCBI Taxonomy" id="373956"/>
    <lineage>
        <taxon>Eukaryota</taxon>
        <taxon>Metazoa</taxon>
        <taxon>Ecdysozoa</taxon>
        <taxon>Arthropoda</taxon>
        <taxon>Crustacea</taxon>
        <taxon>Multicrustacea</taxon>
        <taxon>Malacostraca</taxon>
        <taxon>Eumalacostraca</taxon>
        <taxon>Eucarida</taxon>
        <taxon>Decapoda</taxon>
        <taxon>Pleocyemata</taxon>
        <taxon>Caridea</taxon>
        <taxon>Atyoidea</taxon>
        <taxon>Atyidae</taxon>
        <taxon>Halocaridina</taxon>
    </lineage>
</organism>
<reference evidence="2 3" key="1">
    <citation type="submission" date="2023-11" db="EMBL/GenBank/DDBJ databases">
        <title>Halocaridina rubra genome assembly.</title>
        <authorList>
            <person name="Smith C."/>
        </authorList>
    </citation>
    <scope>NUCLEOTIDE SEQUENCE [LARGE SCALE GENOMIC DNA]</scope>
    <source>
        <strain evidence="2">EP-1</strain>
        <tissue evidence="2">Whole</tissue>
    </source>
</reference>
<keyword evidence="3" id="KW-1185">Reference proteome</keyword>
<name>A0AAN8X9E5_HALRR</name>